<keyword evidence="4" id="KW-0378">Hydrolase</keyword>
<evidence type="ECO:0000256" key="2">
    <source>
        <dbReference type="ARBA" id="ARBA00022722"/>
    </source>
</evidence>
<dbReference type="GO" id="GO:0003676">
    <property type="term" value="F:nucleic acid binding"/>
    <property type="evidence" value="ECO:0007669"/>
    <property type="project" value="InterPro"/>
</dbReference>
<dbReference type="InterPro" id="IPR036397">
    <property type="entry name" value="RNaseH_sf"/>
</dbReference>
<evidence type="ECO:0000256" key="7">
    <source>
        <dbReference type="ARBA" id="ARBA00025769"/>
    </source>
</evidence>
<dbReference type="GO" id="GO:0006308">
    <property type="term" value="P:DNA catabolic process"/>
    <property type="evidence" value="ECO:0007669"/>
    <property type="project" value="TreeGrafter"/>
</dbReference>
<dbReference type="InterPro" id="IPR012337">
    <property type="entry name" value="RNaseH-like_sf"/>
</dbReference>
<evidence type="ECO:0000256" key="1">
    <source>
        <dbReference type="ARBA" id="ARBA00001946"/>
    </source>
</evidence>
<evidence type="ECO:0000256" key="6">
    <source>
        <dbReference type="ARBA" id="ARBA00022842"/>
    </source>
</evidence>
<dbReference type="SMART" id="SM00479">
    <property type="entry name" value="EXOIII"/>
    <property type="match status" value="1"/>
</dbReference>
<dbReference type="GO" id="GO:0046872">
    <property type="term" value="F:metal ion binding"/>
    <property type="evidence" value="ECO:0007669"/>
    <property type="project" value="UniProtKB-KW"/>
</dbReference>
<dbReference type="AlphaFoldDB" id="A0A6F9DIF8"/>
<dbReference type="Pfam" id="PF00929">
    <property type="entry name" value="RNase_T"/>
    <property type="match status" value="1"/>
</dbReference>
<keyword evidence="2" id="KW-0540">Nuclease</keyword>
<gene>
    <name evidence="9" type="primary">LOC108949427</name>
</gene>
<comment type="cofactor">
    <cofactor evidence="1">
        <name>Mg(2+)</name>
        <dbReference type="ChEBI" id="CHEBI:18420"/>
    </cofactor>
</comment>
<evidence type="ECO:0000259" key="8">
    <source>
        <dbReference type="SMART" id="SM00479"/>
    </source>
</evidence>
<evidence type="ECO:0000256" key="5">
    <source>
        <dbReference type="ARBA" id="ARBA00022839"/>
    </source>
</evidence>
<name>A0A6F9DIF8_9ASCI</name>
<dbReference type="InterPro" id="IPR013520">
    <property type="entry name" value="Ribonucl_H"/>
</dbReference>
<dbReference type="SUPFAM" id="SSF53098">
    <property type="entry name" value="Ribonuclease H-like"/>
    <property type="match status" value="1"/>
</dbReference>
<organism evidence="9">
    <name type="scientific">Phallusia mammillata</name>
    <dbReference type="NCBI Taxonomy" id="59560"/>
    <lineage>
        <taxon>Eukaryota</taxon>
        <taxon>Metazoa</taxon>
        <taxon>Chordata</taxon>
        <taxon>Tunicata</taxon>
        <taxon>Ascidiacea</taxon>
        <taxon>Phlebobranchia</taxon>
        <taxon>Ascidiidae</taxon>
        <taxon>Phallusia</taxon>
    </lineage>
</organism>
<dbReference type="Gene3D" id="3.30.420.10">
    <property type="entry name" value="Ribonuclease H-like superfamily/Ribonuclease H"/>
    <property type="match status" value="1"/>
</dbReference>
<dbReference type="GO" id="GO:0008296">
    <property type="term" value="F:3'-5'-DNA exonuclease activity"/>
    <property type="evidence" value="ECO:0007669"/>
    <property type="project" value="TreeGrafter"/>
</dbReference>
<feature type="domain" description="Exonuclease" evidence="8">
    <location>
        <begin position="198"/>
        <end position="385"/>
    </location>
</feature>
<keyword evidence="5" id="KW-0269">Exonuclease</keyword>
<keyword evidence="6" id="KW-0460">Magnesium</keyword>
<reference evidence="9" key="1">
    <citation type="submission" date="2020-04" db="EMBL/GenBank/DDBJ databases">
        <authorList>
            <person name="Neveu A P."/>
        </authorList>
    </citation>
    <scope>NUCLEOTIDE SEQUENCE</scope>
    <source>
        <tissue evidence="9">Whole embryo</tissue>
    </source>
</reference>
<dbReference type="GO" id="GO:0005737">
    <property type="term" value="C:cytoplasm"/>
    <property type="evidence" value="ECO:0007669"/>
    <property type="project" value="TreeGrafter"/>
</dbReference>
<dbReference type="PANTHER" id="PTHR13058:SF19">
    <property type="entry name" value="LD40940P"/>
    <property type="match status" value="1"/>
</dbReference>
<accession>A0A6F9DIF8</accession>
<comment type="similarity">
    <text evidence="7">Belongs to the exonuclease superfamily. TREX family.</text>
</comment>
<proteinExistence type="evidence at transcript level"/>
<dbReference type="PANTHER" id="PTHR13058">
    <property type="entry name" value="THREE PRIME REPAIR EXONUCLEASE 1, 2"/>
    <property type="match status" value="1"/>
</dbReference>
<evidence type="ECO:0000313" key="9">
    <source>
        <dbReference type="EMBL" id="CAB3263254.1"/>
    </source>
</evidence>
<protein>
    <submittedName>
        <fullName evidence="9">Uncharacterized protein LOC108949427</fullName>
    </submittedName>
</protein>
<dbReference type="EMBL" id="LR787392">
    <property type="protein sequence ID" value="CAB3263254.1"/>
    <property type="molecule type" value="mRNA"/>
</dbReference>
<keyword evidence="3" id="KW-0479">Metal-binding</keyword>
<dbReference type="InterPro" id="IPR040393">
    <property type="entry name" value="TREX1/2"/>
</dbReference>
<evidence type="ECO:0000256" key="3">
    <source>
        <dbReference type="ARBA" id="ARBA00022723"/>
    </source>
</evidence>
<sequence length="410" mass="46680">MSVEKARESLKRKIEDDVIEVTPSTLVFVRAKQIDGKFENIRFQACHVEEITAEVEPRVMDKLKLSFDGRLFDKNAAAQIVGFLNLQAPPLCLLVKPHNLSQLKELKRSLDSWNVVLPTHVWYALLEFNTIHNNVLSPKRSNTPQPPATAKNSGQDISLAQKVVKKLNRLSFRRFSDLTYEDLPVLPPTISTMPSDDTVVFLDLETTDLYAKRITEICLIAVPRQSILNNPRGAKIDSIDLLKLVVDPEYRISPTASELTKLTCENISRSEKVAFDERVATAVCNFLCRIPGKVCLVAHAGNRFDFKVLRAHLQPYKQLEELIKHVQCYDTMLGFKRMKMPCRLRMQDLYAHCFDGAEIPNSHSAEGDATALLELVAFHPGVLSTAKKHKLIKPYVEKRPKTQWFDEMMW</sequence>
<evidence type="ECO:0000256" key="4">
    <source>
        <dbReference type="ARBA" id="ARBA00022801"/>
    </source>
</evidence>